<comment type="similarity">
    <text evidence="7 10">Belongs to the HD-ZIP homeobox family. Class I subfamily.</text>
</comment>
<dbReference type="PROSITE" id="PS00027">
    <property type="entry name" value="HOMEOBOX_1"/>
    <property type="match status" value="1"/>
</dbReference>
<keyword evidence="5 10" id="KW-0804">Transcription</keyword>
<sequence length="292" mass="32862">MDPGRNRFFLGDNDAPRRSNMLVLGSLDPIFRSGSLMGTDESSKRRPFFSSPDELMFEEEYYDEQSPDQKKRRLTSEQVYLLEKSFEEENKLEPERKTQLAKKLGLQPRQVAVWFQNRRARWKTKQLEKDYDLLKASYDSLISNYHAIVKDNEKLKSEVVSLTEKLQDKEGDRVGGGIELVVSQKSDSLIPYAVGVVVADDDTDGMLGFHVNKGEDYLSSPGSGGGGSAVVDEDGHQIVDSGHSYFTVDDYHGCMGHVDGVQSEVDDGQDNFSEVFAAVEQQQNTLGLWVWS</sequence>
<dbReference type="AlphaFoldDB" id="A0AAP0NQ61"/>
<dbReference type="InterPro" id="IPR003106">
    <property type="entry name" value="Leu_zip_homeo"/>
</dbReference>
<dbReference type="SMART" id="SM00389">
    <property type="entry name" value="HOX"/>
    <property type="match status" value="1"/>
</dbReference>
<dbReference type="InterPro" id="IPR009057">
    <property type="entry name" value="Homeodomain-like_sf"/>
</dbReference>
<dbReference type="PRINTS" id="PR00031">
    <property type="entry name" value="HTHREPRESSR"/>
</dbReference>
<comment type="function">
    <text evidence="10">Transcription factor.</text>
</comment>
<dbReference type="PROSITE" id="PS50071">
    <property type="entry name" value="HOMEOBOX_2"/>
    <property type="match status" value="1"/>
</dbReference>
<dbReference type="GO" id="GO:0000981">
    <property type="term" value="F:DNA-binding transcription factor activity, RNA polymerase II-specific"/>
    <property type="evidence" value="ECO:0007669"/>
    <property type="project" value="UniProtKB-UniRule"/>
</dbReference>
<dbReference type="InterPro" id="IPR001356">
    <property type="entry name" value="HD"/>
</dbReference>
<keyword evidence="2 10" id="KW-0805">Transcription regulation</keyword>
<keyword evidence="6 8" id="KW-0539">Nucleus</keyword>
<dbReference type="GO" id="GO:0043565">
    <property type="term" value="F:sequence-specific DNA binding"/>
    <property type="evidence" value="ECO:0007669"/>
    <property type="project" value="InterPro"/>
</dbReference>
<evidence type="ECO:0000313" key="12">
    <source>
        <dbReference type="EMBL" id="KAK9113800.1"/>
    </source>
</evidence>
<evidence type="ECO:0000256" key="1">
    <source>
        <dbReference type="ARBA" id="ARBA00004123"/>
    </source>
</evidence>
<evidence type="ECO:0000256" key="2">
    <source>
        <dbReference type="ARBA" id="ARBA00023015"/>
    </source>
</evidence>
<comment type="subcellular location">
    <subcellularLocation>
        <location evidence="1 8 9">Nucleus</location>
    </subcellularLocation>
</comment>
<dbReference type="GO" id="GO:0045893">
    <property type="term" value="P:positive regulation of DNA-templated transcription"/>
    <property type="evidence" value="ECO:0007669"/>
    <property type="project" value="TreeGrafter"/>
</dbReference>
<dbReference type="GO" id="GO:0042802">
    <property type="term" value="F:identical protein binding"/>
    <property type="evidence" value="ECO:0007669"/>
    <property type="project" value="UniProtKB-ARBA"/>
</dbReference>
<dbReference type="SUPFAM" id="SSF46689">
    <property type="entry name" value="Homeodomain-like"/>
    <property type="match status" value="1"/>
</dbReference>
<evidence type="ECO:0000256" key="5">
    <source>
        <dbReference type="ARBA" id="ARBA00023163"/>
    </source>
</evidence>
<proteinExistence type="inferred from homology"/>
<gene>
    <name evidence="12" type="ORF">Syun_020597</name>
</gene>
<evidence type="ECO:0000256" key="8">
    <source>
        <dbReference type="PROSITE-ProRule" id="PRU00108"/>
    </source>
</evidence>
<evidence type="ECO:0000256" key="6">
    <source>
        <dbReference type="ARBA" id="ARBA00023242"/>
    </source>
</evidence>
<dbReference type="Pfam" id="PF00046">
    <property type="entry name" value="Homeodomain"/>
    <property type="match status" value="1"/>
</dbReference>
<keyword evidence="13" id="KW-1185">Reference proteome</keyword>
<feature type="domain" description="Homeobox" evidence="11">
    <location>
        <begin position="65"/>
        <end position="125"/>
    </location>
</feature>
<evidence type="ECO:0000256" key="7">
    <source>
        <dbReference type="ARBA" id="ARBA00025748"/>
    </source>
</evidence>
<evidence type="ECO:0000313" key="13">
    <source>
        <dbReference type="Proteomes" id="UP001420932"/>
    </source>
</evidence>
<reference evidence="12 13" key="1">
    <citation type="submission" date="2024-01" db="EMBL/GenBank/DDBJ databases">
        <title>Genome assemblies of Stephania.</title>
        <authorList>
            <person name="Yang L."/>
        </authorList>
    </citation>
    <scope>NUCLEOTIDE SEQUENCE [LARGE SCALE GENOMIC DNA]</scope>
    <source>
        <strain evidence="12">YNDBR</strain>
        <tissue evidence="12">Leaf</tissue>
    </source>
</reference>
<dbReference type="InterPro" id="IPR045224">
    <property type="entry name" value="HDZip_class_I_plant"/>
</dbReference>
<dbReference type="Pfam" id="PF02183">
    <property type="entry name" value="HALZ"/>
    <property type="match status" value="1"/>
</dbReference>
<dbReference type="PANTHER" id="PTHR24326">
    <property type="entry name" value="HOMEOBOX-LEUCINE ZIPPER PROTEIN"/>
    <property type="match status" value="1"/>
</dbReference>
<keyword evidence="3 8" id="KW-0238">DNA-binding</keyword>
<dbReference type="CDD" id="cd00086">
    <property type="entry name" value="homeodomain"/>
    <property type="match status" value="1"/>
</dbReference>
<dbReference type="PANTHER" id="PTHR24326:SF497">
    <property type="entry name" value="HOMEOBOX-LEUCINE ZIPPER PROTEIN HAT5"/>
    <property type="match status" value="1"/>
</dbReference>
<dbReference type="FunFam" id="1.10.10.60:FF:000159">
    <property type="entry name" value="Homeobox-leucine zipper protein HAT5"/>
    <property type="match status" value="1"/>
</dbReference>
<organism evidence="12 13">
    <name type="scientific">Stephania yunnanensis</name>
    <dbReference type="NCBI Taxonomy" id="152371"/>
    <lineage>
        <taxon>Eukaryota</taxon>
        <taxon>Viridiplantae</taxon>
        <taxon>Streptophyta</taxon>
        <taxon>Embryophyta</taxon>
        <taxon>Tracheophyta</taxon>
        <taxon>Spermatophyta</taxon>
        <taxon>Magnoliopsida</taxon>
        <taxon>Ranunculales</taxon>
        <taxon>Menispermaceae</taxon>
        <taxon>Menispermoideae</taxon>
        <taxon>Cissampelideae</taxon>
        <taxon>Stephania</taxon>
    </lineage>
</organism>
<evidence type="ECO:0000259" key="11">
    <source>
        <dbReference type="PROSITE" id="PS50071"/>
    </source>
</evidence>
<dbReference type="EMBL" id="JBBNAF010000009">
    <property type="protein sequence ID" value="KAK9113800.1"/>
    <property type="molecule type" value="Genomic_DNA"/>
</dbReference>
<evidence type="ECO:0000256" key="10">
    <source>
        <dbReference type="RuleBase" id="RU369038"/>
    </source>
</evidence>
<dbReference type="GO" id="GO:0005634">
    <property type="term" value="C:nucleus"/>
    <property type="evidence" value="ECO:0007669"/>
    <property type="project" value="UniProtKB-SubCell"/>
</dbReference>
<feature type="DNA-binding region" description="Homeobox" evidence="8">
    <location>
        <begin position="67"/>
        <end position="126"/>
    </location>
</feature>
<dbReference type="InterPro" id="IPR017970">
    <property type="entry name" value="Homeobox_CS"/>
</dbReference>
<accession>A0AAP0NQ61</accession>
<dbReference type="Gene3D" id="1.10.10.60">
    <property type="entry name" value="Homeodomain-like"/>
    <property type="match status" value="1"/>
</dbReference>
<dbReference type="InterPro" id="IPR000047">
    <property type="entry name" value="HTH_motif"/>
</dbReference>
<comment type="caution">
    <text evidence="12">The sequence shown here is derived from an EMBL/GenBank/DDBJ whole genome shotgun (WGS) entry which is preliminary data.</text>
</comment>
<evidence type="ECO:0000256" key="3">
    <source>
        <dbReference type="ARBA" id="ARBA00023125"/>
    </source>
</evidence>
<evidence type="ECO:0000256" key="9">
    <source>
        <dbReference type="RuleBase" id="RU000682"/>
    </source>
</evidence>
<dbReference type="Proteomes" id="UP001420932">
    <property type="component" value="Unassembled WGS sequence"/>
</dbReference>
<evidence type="ECO:0000256" key="4">
    <source>
        <dbReference type="ARBA" id="ARBA00023155"/>
    </source>
</evidence>
<protein>
    <recommendedName>
        <fullName evidence="10">Homeobox-leucine zipper protein</fullName>
    </recommendedName>
    <alternativeName>
        <fullName evidence="10">HD-ZIP protein</fullName>
    </alternativeName>
    <alternativeName>
        <fullName evidence="10">Homeodomain transcription factor</fullName>
    </alternativeName>
</protein>
<name>A0AAP0NQ61_9MAGN</name>
<keyword evidence="4 8" id="KW-0371">Homeobox</keyword>